<feature type="transmembrane region" description="Helical" evidence="1">
    <location>
        <begin position="33"/>
        <end position="56"/>
    </location>
</feature>
<dbReference type="EMBL" id="JBICBT010000560">
    <property type="protein sequence ID" value="KAL3109646.1"/>
    <property type="molecule type" value="Genomic_DNA"/>
</dbReference>
<protein>
    <submittedName>
        <fullName evidence="2">Uncharacterized protein</fullName>
    </submittedName>
</protein>
<proteinExistence type="predicted"/>
<evidence type="ECO:0000313" key="2">
    <source>
        <dbReference type="EMBL" id="KAL3109646.1"/>
    </source>
</evidence>
<accession>A0ABD2L3I1</accession>
<keyword evidence="1" id="KW-0472">Membrane</keyword>
<dbReference type="AlphaFoldDB" id="A0ABD2L3I1"/>
<evidence type="ECO:0000313" key="3">
    <source>
        <dbReference type="Proteomes" id="UP001620626"/>
    </source>
</evidence>
<organism evidence="2 3">
    <name type="scientific">Heterodera trifolii</name>
    <dbReference type="NCBI Taxonomy" id="157864"/>
    <lineage>
        <taxon>Eukaryota</taxon>
        <taxon>Metazoa</taxon>
        <taxon>Ecdysozoa</taxon>
        <taxon>Nematoda</taxon>
        <taxon>Chromadorea</taxon>
        <taxon>Rhabditida</taxon>
        <taxon>Tylenchina</taxon>
        <taxon>Tylenchomorpha</taxon>
        <taxon>Tylenchoidea</taxon>
        <taxon>Heteroderidae</taxon>
        <taxon>Heteroderinae</taxon>
        <taxon>Heterodera</taxon>
    </lineage>
</organism>
<comment type="caution">
    <text evidence="2">The sequence shown here is derived from an EMBL/GenBank/DDBJ whole genome shotgun (WGS) entry which is preliminary data.</text>
</comment>
<keyword evidence="1" id="KW-1133">Transmembrane helix</keyword>
<reference evidence="2 3" key="1">
    <citation type="submission" date="2024-10" db="EMBL/GenBank/DDBJ databases">
        <authorList>
            <person name="Kim D."/>
        </authorList>
    </citation>
    <scope>NUCLEOTIDE SEQUENCE [LARGE SCALE GENOMIC DNA]</scope>
    <source>
        <strain evidence="2">BH-2024</strain>
    </source>
</reference>
<sequence length="92" mass="10458">MVRNISQHLSTPPPIDQIPNAPSPCGAVCFDSVLLFVVLLQICILLLMLLFCFCSLRLATRCRTYSVNVRRSIGRRTQRAARKIFHKSSLRQ</sequence>
<keyword evidence="3" id="KW-1185">Reference proteome</keyword>
<dbReference type="Proteomes" id="UP001620626">
    <property type="component" value="Unassembled WGS sequence"/>
</dbReference>
<name>A0ABD2L3I1_9BILA</name>
<keyword evidence="1" id="KW-0812">Transmembrane</keyword>
<evidence type="ECO:0000256" key="1">
    <source>
        <dbReference type="SAM" id="Phobius"/>
    </source>
</evidence>
<gene>
    <name evidence="2" type="ORF">niasHT_012434</name>
</gene>